<organism evidence="5 6">
    <name type="scientific">Acropora cervicornis</name>
    <name type="common">Staghorn coral</name>
    <dbReference type="NCBI Taxonomy" id="6130"/>
    <lineage>
        <taxon>Eukaryota</taxon>
        <taxon>Metazoa</taxon>
        <taxon>Cnidaria</taxon>
        <taxon>Anthozoa</taxon>
        <taxon>Hexacorallia</taxon>
        <taxon>Scleractinia</taxon>
        <taxon>Astrocoeniina</taxon>
        <taxon>Acroporidae</taxon>
        <taxon>Acropora</taxon>
    </lineage>
</organism>
<accession>A0AAD9VCI6</accession>
<keyword evidence="2" id="KW-1133">Transmembrane helix</keyword>
<protein>
    <recommendedName>
        <fullName evidence="4">SEFIR domain-containing protein</fullName>
    </recommendedName>
</protein>
<dbReference type="Gene3D" id="3.40.50.11530">
    <property type="match status" value="1"/>
</dbReference>
<proteinExistence type="predicted"/>
<evidence type="ECO:0000256" key="2">
    <source>
        <dbReference type="SAM" id="Phobius"/>
    </source>
</evidence>
<comment type="caution">
    <text evidence="5">The sequence shown here is derived from an EMBL/GenBank/DDBJ whole genome shotgun (WGS) entry which is preliminary data.</text>
</comment>
<dbReference type="InterPro" id="IPR013568">
    <property type="entry name" value="SEFIR_dom"/>
</dbReference>
<feature type="domain" description="SEFIR" evidence="4">
    <location>
        <begin position="334"/>
        <end position="475"/>
    </location>
</feature>
<keyword evidence="3" id="KW-0732">Signal</keyword>
<keyword evidence="2" id="KW-0812">Transmembrane</keyword>
<evidence type="ECO:0000256" key="3">
    <source>
        <dbReference type="SAM" id="SignalP"/>
    </source>
</evidence>
<reference evidence="5" key="2">
    <citation type="journal article" date="2023" name="Science">
        <title>Genomic signatures of disease resistance in endangered staghorn corals.</title>
        <authorList>
            <person name="Vollmer S.V."/>
            <person name="Selwyn J.D."/>
            <person name="Despard B.A."/>
            <person name="Roesel C.L."/>
        </authorList>
    </citation>
    <scope>NUCLEOTIDE SEQUENCE</scope>
    <source>
        <strain evidence="5">K2</strain>
    </source>
</reference>
<keyword evidence="6" id="KW-1185">Reference proteome</keyword>
<feature type="signal peptide" evidence="3">
    <location>
        <begin position="1"/>
        <end position="22"/>
    </location>
</feature>
<dbReference type="EMBL" id="JARQWQ010000010">
    <property type="protein sequence ID" value="KAK2569027.1"/>
    <property type="molecule type" value="Genomic_DNA"/>
</dbReference>
<feature type="chain" id="PRO_5042148136" description="SEFIR domain-containing protein" evidence="3">
    <location>
        <begin position="23"/>
        <end position="484"/>
    </location>
</feature>
<feature type="compositionally biased region" description="Basic and acidic residues" evidence="1">
    <location>
        <begin position="217"/>
        <end position="233"/>
    </location>
</feature>
<keyword evidence="2" id="KW-0472">Membrane</keyword>
<sequence length="484" mass="55592">MPALASIVWIALCVLPNRVVEGEDHSFRDETLRNSVPICRLLCGSETANTLRKERPIELCSRGCVRNYKDGELSGSFQAKERTRRANENPGEKACLNPTPNVEALKAMKPSDIWVNFEERKPNITVRWSRTEPNSFPGSRANWTWYALMYHDSFKQKNRCILIPKEQNEWIIRNGDDWEFPHTIYLGVSTYPYNSLELKPYAPIPKPPLVPPTTGEGKPEYPEKTSRCREDKQQTQPESNPGHIDSRPANKVIVALVGVTAGILLLLVFLLAYRKRFGWFPLCSTGFVREPVVENSKINNSCVDNDDVNEADVKYIINHLPLKSEAGPEFFYACYFPENEKFTRAVAGIVNYFRQNGYPVVMDVMSSNEMVDLGPTRWAEQQIKKAHKILVFLSPGILRLCGAADEDKQSLHQENERVWYEMSLLRTIYSQTHSAAKMVCITLPQGMVIDTRDIPLWAEMRYRWPKDKRKILNRLNDRPFILPL</sequence>
<feature type="region of interest" description="Disordered" evidence="1">
    <location>
        <begin position="207"/>
        <end position="244"/>
    </location>
</feature>
<dbReference type="AlphaFoldDB" id="A0AAD9VCI6"/>
<evidence type="ECO:0000313" key="5">
    <source>
        <dbReference type="EMBL" id="KAK2569027.1"/>
    </source>
</evidence>
<evidence type="ECO:0000313" key="6">
    <source>
        <dbReference type="Proteomes" id="UP001249851"/>
    </source>
</evidence>
<reference evidence="5" key="1">
    <citation type="journal article" date="2023" name="G3 (Bethesda)">
        <title>Whole genome assembly and annotation of the endangered Caribbean coral Acropora cervicornis.</title>
        <authorList>
            <person name="Selwyn J.D."/>
            <person name="Vollmer S.V."/>
        </authorList>
    </citation>
    <scope>NUCLEOTIDE SEQUENCE</scope>
    <source>
        <strain evidence="5">K2</strain>
    </source>
</reference>
<dbReference type="Pfam" id="PF08357">
    <property type="entry name" value="SEFIR"/>
    <property type="match status" value="1"/>
</dbReference>
<evidence type="ECO:0000256" key="1">
    <source>
        <dbReference type="SAM" id="MobiDB-lite"/>
    </source>
</evidence>
<gene>
    <name evidence="5" type="ORF">P5673_005907</name>
</gene>
<feature type="transmembrane region" description="Helical" evidence="2">
    <location>
        <begin position="252"/>
        <end position="273"/>
    </location>
</feature>
<name>A0AAD9VCI6_ACRCE</name>
<evidence type="ECO:0000259" key="4">
    <source>
        <dbReference type="Pfam" id="PF08357"/>
    </source>
</evidence>
<dbReference type="Proteomes" id="UP001249851">
    <property type="component" value="Unassembled WGS sequence"/>
</dbReference>